<dbReference type="InParanoid" id="A0A2T3B8V3"/>
<reference evidence="2 3" key="1">
    <citation type="journal article" date="2018" name="New Phytol.">
        <title>Comparative genomics and transcriptomics depict ericoid mycorrhizal fungi as versatile saprotrophs and plant mutualists.</title>
        <authorList>
            <person name="Martino E."/>
            <person name="Morin E."/>
            <person name="Grelet G.A."/>
            <person name="Kuo A."/>
            <person name="Kohler A."/>
            <person name="Daghino S."/>
            <person name="Barry K.W."/>
            <person name="Cichocki N."/>
            <person name="Clum A."/>
            <person name="Dockter R.B."/>
            <person name="Hainaut M."/>
            <person name="Kuo R.C."/>
            <person name="LaButti K."/>
            <person name="Lindahl B.D."/>
            <person name="Lindquist E.A."/>
            <person name="Lipzen A."/>
            <person name="Khouja H.R."/>
            <person name="Magnuson J."/>
            <person name="Murat C."/>
            <person name="Ohm R.A."/>
            <person name="Singer S.W."/>
            <person name="Spatafora J.W."/>
            <person name="Wang M."/>
            <person name="Veneault-Fourrey C."/>
            <person name="Henrissat B."/>
            <person name="Grigoriev I.V."/>
            <person name="Martin F.M."/>
            <person name="Perotto S."/>
        </authorList>
    </citation>
    <scope>NUCLEOTIDE SEQUENCE [LARGE SCALE GENOMIC DNA]</scope>
    <source>
        <strain evidence="2 3">ATCC 22711</strain>
    </source>
</reference>
<gene>
    <name evidence="2" type="ORF">M430DRAFT_33837</name>
</gene>
<evidence type="ECO:0000313" key="2">
    <source>
        <dbReference type="EMBL" id="PSS23316.1"/>
    </source>
</evidence>
<evidence type="ECO:0000256" key="1">
    <source>
        <dbReference type="SAM" id="Phobius"/>
    </source>
</evidence>
<feature type="transmembrane region" description="Helical" evidence="1">
    <location>
        <begin position="12"/>
        <end position="33"/>
    </location>
</feature>
<dbReference type="AlphaFoldDB" id="A0A2T3B8V3"/>
<keyword evidence="1" id="KW-1133">Transmembrane helix</keyword>
<dbReference type="GeneID" id="36574522"/>
<name>A0A2T3B8V3_AMORE</name>
<sequence>MVFPVYTFELVNFPWVTFGSALAWGELVGWVWLRMVPIPFSTQFAASNVGSATLLLIMAYTTWRTLHEVIFKHRHY</sequence>
<feature type="transmembrane region" description="Helical" evidence="1">
    <location>
        <begin position="45"/>
        <end position="63"/>
    </location>
</feature>
<proteinExistence type="predicted"/>
<keyword evidence="1" id="KW-0812">Transmembrane</keyword>
<dbReference type="RefSeq" id="XP_024723362.1">
    <property type="nucleotide sequence ID" value="XM_024866441.1"/>
</dbReference>
<accession>A0A2T3B8V3</accession>
<dbReference type="EMBL" id="KZ679008">
    <property type="protein sequence ID" value="PSS23316.1"/>
    <property type="molecule type" value="Genomic_DNA"/>
</dbReference>
<evidence type="ECO:0000313" key="3">
    <source>
        <dbReference type="Proteomes" id="UP000241818"/>
    </source>
</evidence>
<organism evidence="2 3">
    <name type="scientific">Amorphotheca resinae ATCC 22711</name>
    <dbReference type="NCBI Taxonomy" id="857342"/>
    <lineage>
        <taxon>Eukaryota</taxon>
        <taxon>Fungi</taxon>
        <taxon>Dikarya</taxon>
        <taxon>Ascomycota</taxon>
        <taxon>Pezizomycotina</taxon>
        <taxon>Leotiomycetes</taxon>
        <taxon>Helotiales</taxon>
        <taxon>Amorphothecaceae</taxon>
        <taxon>Amorphotheca</taxon>
    </lineage>
</organism>
<keyword evidence="1" id="KW-0472">Membrane</keyword>
<keyword evidence="3" id="KW-1185">Reference proteome</keyword>
<protein>
    <submittedName>
        <fullName evidence="2">Uncharacterized protein</fullName>
    </submittedName>
</protein>
<dbReference type="Proteomes" id="UP000241818">
    <property type="component" value="Unassembled WGS sequence"/>
</dbReference>